<evidence type="ECO:0000313" key="1">
    <source>
        <dbReference type="EMBL" id="EMA56704.1"/>
    </source>
</evidence>
<accession>M0NHW4</accession>
<reference evidence="1 2" key="1">
    <citation type="journal article" date="2014" name="PLoS Genet.">
        <title>Phylogenetically driven sequencing of extremely halophilic archaea reveals strategies for static and dynamic osmo-response.</title>
        <authorList>
            <person name="Becker E.A."/>
            <person name="Seitzer P.M."/>
            <person name="Tritt A."/>
            <person name="Larsen D."/>
            <person name="Krusor M."/>
            <person name="Yao A.I."/>
            <person name="Wu D."/>
            <person name="Madern D."/>
            <person name="Eisen J.A."/>
            <person name="Darling A.E."/>
            <person name="Facciotti M.T."/>
        </authorList>
    </citation>
    <scope>NUCLEOTIDE SEQUENCE [LARGE SCALE GENOMIC DNA]</scope>
    <source>
        <strain evidence="1 2">JCM 13552</strain>
    </source>
</reference>
<dbReference type="EMBL" id="AOMF01000022">
    <property type="protein sequence ID" value="EMA56704.1"/>
    <property type="molecule type" value="Genomic_DNA"/>
</dbReference>
<gene>
    <name evidence="1" type="ORF">C451_00940</name>
</gene>
<keyword evidence="2" id="KW-1185">Reference proteome</keyword>
<dbReference type="Proteomes" id="UP000011680">
    <property type="component" value="Unassembled WGS sequence"/>
</dbReference>
<evidence type="ECO:0000313" key="2">
    <source>
        <dbReference type="Proteomes" id="UP000011680"/>
    </source>
</evidence>
<organism evidence="1 2">
    <name type="scientific">Halococcus thailandensis JCM 13552</name>
    <dbReference type="NCBI Taxonomy" id="1227457"/>
    <lineage>
        <taxon>Archaea</taxon>
        <taxon>Methanobacteriati</taxon>
        <taxon>Methanobacteriota</taxon>
        <taxon>Stenosarchaea group</taxon>
        <taxon>Halobacteria</taxon>
        <taxon>Halobacteriales</taxon>
        <taxon>Halococcaceae</taxon>
        <taxon>Halococcus</taxon>
    </lineage>
</organism>
<protein>
    <submittedName>
        <fullName evidence="1">Uncharacterized protein</fullName>
    </submittedName>
</protein>
<comment type="caution">
    <text evidence="1">The sequence shown here is derived from an EMBL/GenBank/DDBJ whole genome shotgun (WGS) entry which is preliminary data.</text>
</comment>
<dbReference type="RefSeq" id="WP_007736635.1">
    <property type="nucleotide sequence ID" value="NZ_AOMF01000022.1"/>
</dbReference>
<proteinExistence type="predicted"/>
<name>M0NHW4_9EURY</name>
<sequence>MEVGDDLHRPIRKQLEDILLDECLPDSFELFELEYPVARSKSNHQTERSGLNLDSISRVGETMEWFLIEMAESADKSARLVELLSENTAA</sequence>
<dbReference type="AlphaFoldDB" id="M0NHW4"/>